<sequence>MSLTTVPKKICSFVEKKLKSKLSLAIKISQIQKKKKNKERFLFLTQHQIALHPVDKKFKKKKFLLNEHFFNLRSIRSINEETVKMKFKKNQIKFSCHVSDQIIEIILTNYCRITVGFPQEAKLIFNRDPNIVFGGVKTRK</sequence>
<evidence type="ECO:0000313" key="1">
    <source>
        <dbReference type="EMBL" id="KAJ6233809.1"/>
    </source>
</evidence>
<dbReference type="Proteomes" id="UP001150062">
    <property type="component" value="Unassembled WGS sequence"/>
</dbReference>
<comment type="caution">
    <text evidence="1">The sequence shown here is derived from an EMBL/GenBank/DDBJ whole genome shotgun (WGS) entry which is preliminary data.</text>
</comment>
<proteinExistence type="predicted"/>
<keyword evidence="2" id="KW-1185">Reference proteome</keyword>
<protein>
    <submittedName>
        <fullName evidence="1">Uncharacterized protein</fullName>
    </submittedName>
</protein>
<accession>A0ABQ8XNX7</accession>
<reference evidence="1" key="1">
    <citation type="submission" date="2022-08" db="EMBL/GenBank/DDBJ databases">
        <title>Novel sulfate-reducing endosymbionts in the free-living metamonad Anaeramoeba.</title>
        <authorList>
            <person name="Jerlstrom-Hultqvist J."/>
            <person name="Cepicka I."/>
            <person name="Gallot-Lavallee L."/>
            <person name="Salas-Leiva D."/>
            <person name="Curtis B.A."/>
            <person name="Zahonova K."/>
            <person name="Pipaliya S."/>
            <person name="Dacks J."/>
            <person name="Roger A.J."/>
        </authorList>
    </citation>
    <scope>NUCLEOTIDE SEQUENCE</scope>
    <source>
        <strain evidence="1">Schooner1</strain>
    </source>
</reference>
<evidence type="ECO:0000313" key="2">
    <source>
        <dbReference type="Proteomes" id="UP001150062"/>
    </source>
</evidence>
<gene>
    <name evidence="1" type="ORF">M0813_29670</name>
</gene>
<organism evidence="1 2">
    <name type="scientific">Anaeramoeba flamelloides</name>
    <dbReference type="NCBI Taxonomy" id="1746091"/>
    <lineage>
        <taxon>Eukaryota</taxon>
        <taxon>Metamonada</taxon>
        <taxon>Anaeramoebidae</taxon>
        <taxon>Anaeramoeba</taxon>
    </lineage>
</organism>
<name>A0ABQ8XNX7_9EUKA</name>
<dbReference type="EMBL" id="JAOAOG010000274">
    <property type="protein sequence ID" value="KAJ6233809.1"/>
    <property type="molecule type" value="Genomic_DNA"/>
</dbReference>